<reference evidence="1" key="1">
    <citation type="journal article" date="2021" name="Proc. Natl. Acad. Sci. U.S.A.">
        <title>A Catalog of Tens of Thousands of Viruses from Human Metagenomes Reveals Hidden Associations with Chronic Diseases.</title>
        <authorList>
            <person name="Tisza M.J."/>
            <person name="Buck C.B."/>
        </authorList>
    </citation>
    <scope>NUCLEOTIDE SEQUENCE</scope>
    <source>
        <strain evidence="1">CtL4w2</strain>
    </source>
</reference>
<proteinExistence type="predicted"/>
<organism evidence="1">
    <name type="scientific">Siphoviridae sp. ctL4w2</name>
    <dbReference type="NCBI Taxonomy" id="2827844"/>
    <lineage>
        <taxon>Viruses</taxon>
        <taxon>Duplodnaviria</taxon>
        <taxon>Heunggongvirae</taxon>
        <taxon>Uroviricota</taxon>
        <taxon>Caudoviricetes</taxon>
    </lineage>
</organism>
<dbReference type="EMBL" id="BK032709">
    <property type="protein sequence ID" value="DAF56174.1"/>
    <property type="molecule type" value="Genomic_DNA"/>
</dbReference>
<protein>
    <submittedName>
        <fullName evidence="1">Uncharacterized protein</fullName>
    </submittedName>
</protein>
<sequence length="39" mass="4609">MEEMTIGDCLDYVQEYIDNQKKESKSSVRKATQEDFDSF</sequence>
<accession>A0A8S5SYZ2</accession>
<name>A0A8S5SYZ2_9CAUD</name>
<evidence type="ECO:0000313" key="1">
    <source>
        <dbReference type="EMBL" id="DAF56174.1"/>
    </source>
</evidence>